<evidence type="ECO:0000256" key="3">
    <source>
        <dbReference type="ARBA" id="ARBA00022525"/>
    </source>
</evidence>
<evidence type="ECO:0000256" key="6">
    <source>
        <dbReference type="RuleBase" id="RU369039"/>
    </source>
</evidence>
<comment type="subcellular location">
    <subcellularLocation>
        <location evidence="1 6">Secreted</location>
    </subcellularLocation>
</comment>
<keyword evidence="5 6" id="KW-0325">Glycoprotein</keyword>
<dbReference type="PANTHER" id="PTHR10504:SF17">
    <property type="entry name" value="BPI FOLD-CONTAINING FAMILY C PROTEIN"/>
    <property type="match status" value="1"/>
</dbReference>
<comment type="similarity">
    <text evidence="2">Belongs to the BPI/LBP/Plunc superfamily. BPI/LBP family.</text>
</comment>
<evidence type="ECO:0000256" key="4">
    <source>
        <dbReference type="ARBA" id="ARBA00023157"/>
    </source>
</evidence>
<evidence type="ECO:0000259" key="8">
    <source>
        <dbReference type="SMART" id="SM00328"/>
    </source>
</evidence>
<keyword evidence="6" id="KW-0044">Antibiotic</keyword>
<keyword evidence="6" id="KW-0399">Innate immunity</keyword>
<dbReference type="Gene3D" id="3.15.20.10">
    <property type="entry name" value="Bactericidal permeability-increasing protein, domain 2"/>
    <property type="match status" value="1"/>
</dbReference>
<evidence type="ECO:0000256" key="1">
    <source>
        <dbReference type="ARBA" id="ARBA00004613"/>
    </source>
</evidence>
<keyword evidence="10" id="KW-1185">Reference proteome</keyword>
<reference evidence="11" key="1">
    <citation type="submission" date="2025-08" db="UniProtKB">
        <authorList>
            <consortium name="RefSeq"/>
        </authorList>
    </citation>
    <scope>IDENTIFICATION</scope>
</reference>
<comment type="domain">
    <text evidence="6">The N- and C-terminal barrels adopt an identical fold despite having only 13% of conserved residues.</text>
</comment>
<dbReference type="InterPro" id="IPR001124">
    <property type="entry name" value="Lipid-bd_serum_glycop_C"/>
</dbReference>
<dbReference type="Proteomes" id="UP001652642">
    <property type="component" value="Chromosome 5"/>
</dbReference>
<dbReference type="InterPro" id="IPR017942">
    <property type="entry name" value="Lipid-bd_serum_glycop_N"/>
</dbReference>
<proteinExistence type="inferred from homology"/>
<organism evidence="10 11">
    <name type="scientific">Pogona vitticeps</name>
    <name type="common">central bearded dragon</name>
    <dbReference type="NCBI Taxonomy" id="103695"/>
    <lineage>
        <taxon>Eukaryota</taxon>
        <taxon>Metazoa</taxon>
        <taxon>Chordata</taxon>
        <taxon>Craniata</taxon>
        <taxon>Vertebrata</taxon>
        <taxon>Euteleostomi</taxon>
        <taxon>Lepidosauria</taxon>
        <taxon>Squamata</taxon>
        <taxon>Bifurcata</taxon>
        <taxon>Unidentata</taxon>
        <taxon>Episquamata</taxon>
        <taxon>Toxicofera</taxon>
        <taxon>Iguania</taxon>
        <taxon>Acrodonta</taxon>
        <taxon>Agamidae</taxon>
        <taxon>Amphibolurinae</taxon>
        <taxon>Pogona</taxon>
    </lineage>
</organism>
<dbReference type="GeneID" id="110084368"/>
<dbReference type="Pfam" id="PF02886">
    <property type="entry name" value="LBP_BPI_CETP_C"/>
    <property type="match status" value="1"/>
</dbReference>
<dbReference type="RefSeq" id="XP_072856141.1">
    <property type="nucleotide sequence ID" value="XM_073000040.1"/>
</dbReference>
<feature type="signal peptide" evidence="7">
    <location>
        <begin position="1"/>
        <end position="19"/>
    </location>
</feature>
<dbReference type="Pfam" id="PF01273">
    <property type="entry name" value="LBP_BPI_CETP"/>
    <property type="match status" value="1"/>
</dbReference>
<evidence type="ECO:0000256" key="7">
    <source>
        <dbReference type="SAM" id="SignalP"/>
    </source>
</evidence>
<keyword evidence="6" id="KW-0391">Immunity</keyword>
<evidence type="ECO:0000259" key="9">
    <source>
        <dbReference type="SMART" id="SM00329"/>
    </source>
</evidence>
<dbReference type="PANTHER" id="PTHR10504">
    <property type="entry name" value="BACTERICIDAL PERMEABILITY-INCREASING BPI PROTEIN-RELATED"/>
    <property type="match status" value="1"/>
</dbReference>
<dbReference type="InterPro" id="IPR030675">
    <property type="entry name" value="BPI/LBP"/>
</dbReference>
<evidence type="ECO:0000256" key="5">
    <source>
        <dbReference type="ARBA" id="ARBA00023180"/>
    </source>
</evidence>
<keyword evidence="3 6" id="KW-0964">Secreted</keyword>
<sequence length="490" mass="54010">MKVWGSLVLFSLFILCLDAKPGIKVKITQRGLDFGTQFGLEFLKQRLKEEIFEDFHGQDTSGLTGLNYTIFKIRFETVEFPNASVSLKSGNEIKLLIKDASATLTADWKLKSWLLSSGKLTVFISGVSVTAVATVSQDETGRPILLLESCQGSVDGIDIQLDQSSRWMYKVFANFMERPLRNSLSLNLCPTIGTQIHRINAELRQHQVRTQIDAFAIIDYSLVKSPLICGTFINLDLKGTIYPAADESEPPFKPDPFILPEEVDSMLYIGVSEYFFQTASLAYYTSGAFDGSVAEQLSAYFMLTTETFASIIPMVAQLYGNSLPVMLNLTTTAAPLINLHNGSFILVLAGSIDVLAVQPDSTIQSMFSLYVTAKTHVSLTLFEKNLVPALCLDSFNLSLAHSNVGFFKVSLLDNFMSFILQNGIIPAANVKLKEGVPLPILDSTILVEPVVTVHQGYLLISTDMTFKPSAVQRGDDDLQAIFDDISIIKT</sequence>
<comment type="domain">
    <text evidence="6">The N-terminal region may be exposed to the interior of the granule, whereas the C-terminal portion may be embedded in the membrane. During phagocytosis and degranulation, proteases may be released and activated and cleave BPI at the junction of the N- and C-terminal portions of the molecule, providing controlled release of the N-terminal antibacterial fragment when bacteria are ingested.</text>
</comment>
<dbReference type="PIRSF" id="PIRSF002417">
    <property type="entry name" value="Lipid_binding_protein"/>
    <property type="match status" value="1"/>
</dbReference>
<keyword evidence="6" id="KW-0929">Antimicrobial</keyword>
<dbReference type="SMART" id="SM00328">
    <property type="entry name" value="BPI1"/>
    <property type="match status" value="1"/>
</dbReference>
<evidence type="ECO:0000256" key="2">
    <source>
        <dbReference type="ARBA" id="ARBA00007292"/>
    </source>
</evidence>
<gene>
    <name evidence="11" type="primary">BPIFC</name>
</gene>
<evidence type="ECO:0000313" key="11">
    <source>
        <dbReference type="RefSeq" id="XP_072856141.1"/>
    </source>
</evidence>
<feature type="domain" description="Lipid-binding serum glycoprotein N-terminal" evidence="8">
    <location>
        <begin position="26"/>
        <end position="246"/>
    </location>
</feature>
<dbReference type="InterPro" id="IPR017943">
    <property type="entry name" value="Bactericidal_perm-incr_a/b_dom"/>
</dbReference>
<dbReference type="SMART" id="SM00329">
    <property type="entry name" value="BPI2"/>
    <property type="match status" value="1"/>
</dbReference>
<feature type="domain" description="Lipid-binding serum glycoprotein C-terminal" evidence="9">
    <location>
        <begin position="261"/>
        <end position="462"/>
    </location>
</feature>
<name>A0ABM5GEQ3_9SAUR</name>
<keyword evidence="4 6" id="KW-1015">Disulfide bond</keyword>
<accession>A0ABM5GEQ3</accession>
<dbReference type="Gene3D" id="3.15.10.10">
    <property type="entry name" value="Bactericidal permeability-increasing protein, domain 1"/>
    <property type="match status" value="1"/>
</dbReference>
<keyword evidence="6 7" id="KW-0732">Signal</keyword>
<dbReference type="InterPro" id="IPR032942">
    <property type="entry name" value="BPI/LBP/Plunc"/>
</dbReference>
<feature type="chain" id="PRO_5046372175" description="Bactericidal permeability-increasing protein" evidence="7">
    <location>
        <begin position="20"/>
        <end position="490"/>
    </location>
</feature>
<comment type="subunit">
    <text evidence="6">Monomer. Homodimer; disulfide-linked.</text>
</comment>
<evidence type="ECO:0000313" key="10">
    <source>
        <dbReference type="Proteomes" id="UP001652642"/>
    </source>
</evidence>
<dbReference type="SUPFAM" id="SSF55394">
    <property type="entry name" value="Bactericidal permeability-increasing protein, BPI"/>
    <property type="match status" value="2"/>
</dbReference>
<protein>
    <recommendedName>
        <fullName evidence="6">Bactericidal permeability-increasing protein</fullName>
        <shortName evidence="6">BPI</shortName>
    </recommendedName>
</protein>
<comment type="function">
    <text evidence="6">The cytotoxic action of BPI is limited to many species of Gram-negative bacteria; this specificity may be explained by a strong affinity of the very basic N-terminal half for the negatively charged lipopolysaccharides that are unique to the Gram-negative bacterial outer envelope.</text>
</comment>